<reference evidence="3" key="1">
    <citation type="submission" date="2025-08" db="UniProtKB">
        <authorList>
            <consortium name="RefSeq"/>
        </authorList>
    </citation>
    <scope>IDENTIFICATION</scope>
</reference>
<dbReference type="InterPro" id="IPR043128">
    <property type="entry name" value="Rev_trsase/Diguanyl_cyclase"/>
</dbReference>
<evidence type="ECO:0000313" key="3">
    <source>
        <dbReference type="RefSeq" id="XP_014662711.1"/>
    </source>
</evidence>
<sequence length="389" mass="44069">MNHFAAVCKGQVPRVKQSWQKPKSLHHVNEQSDNSDESVYSLRHINSTGGIFMVPVKYHAAERTVVMNSQLDTGATCSAMSYRDLTRILGNNKPILLPSTGDIKLYDGTVVVPRGRYTLPVSRERGAEHKVTFDILEKAPWPIFDGATCVKYKWVSLKRVNMTNSEILTREGIEREYSDVFKGLGCLQGEYHIEIDPEIRPVQHAPRRVPVPLKDRLKDKIDHMEKQGIIAKVTKPTEWISSLVAVQSQNKLRVCIDPRDLNKAKTSKIPMPTVEEILPKLAKAKVFTVLDAKDGFFQVKLDEPSSYLTTFWTPFGRYRYLRMPQGISSAPEEYQRRQVEVLDGLLGVEVIADDILCYGSGDTMAEAVQTNDRNLLNLLQRAREANFKV</sequence>
<dbReference type="InterPro" id="IPR000477">
    <property type="entry name" value="RT_dom"/>
</dbReference>
<evidence type="ECO:0000313" key="2">
    <source>
        <dbReference type="Proteomes" id="UP000695022"/>
    </source>
</evidence>
<dbReference type="InterPro" id="IPR050951">
    <property type="entry name" value="Retrovirus_Pol_polyprotein"/>
</dbReference>
<gene>
    <name evidence="3" type="primary">LOC106805570</name>
</gene>
<dbReference type="PANTHER" id="PTHR37984:SF8">
    <property type="entry name" value="CCHC-TYPE DOMAIN-CONTAINING PROTEIN"/>
    <property type="match status" value="1"/>
</dbReference>
<dbReference type="SUPFAM" id="SSF56672">
    <property type="entry name" value="DNA/RNA polymerases"/>
    <property type="match status" value="1"/>
</dbReference>
<dbReference type="Proteomes" id="UP000695022">
    <property type="component" value="Unplaced"/>
</dbReference>
<keyword evidence="2" id="KW-1185">Reference proteome</keyword>
<dbReference type="Gene3D" id="3.10.10.10">
    <property type="entry name" value="HIV Type 1 Reverse Transcriptase, subunit A, domain 1"/>
    <property type="match status" value="1"/>
</dbReference>
<organism evidence="2 3">
    <name type="scientific">Priapulus caudatus</name>
    <name type="common">Priapulid worm</name>
    <dbReference type="NCBI Taxonomy" id="37621"/>
    <lineage>
        <taxon>Eukaryota</taxon>
        <taxon>Metazoa</taxon>
        <taxon>Ecdysozoa</taxon>
        <taxon>Scalidophora</taxon>
        <taxon>Priapulida</taxon>
        <taxon>Priapulimorpha</taxon>
        <taxon>Priapulimorphida</taxon>
        <taxon>Priapulidae</taxon>
        <taxon>Priapulus</taxon>
    </lineage>
</organism>
<accession>A0ABM1DRZ0</accession>
<dbReference type="Pfam" id="PF00078">
    <property type="entry name" value="RVT_1"/>
    <property type="match status" value="1"/>
</dbReference>
<evidence type="ECO:0000259" key="1">
    <source>
        <dbReference type="Pfam" id="PF00078"/>
    </source>
</evidence>
<dbReference type="PANTHER" id="PTHR37984">
    <property type="entry name" value="PROTEIN CBG26694"/>
    <property type="match status" value="1"/>
</dbReference>
<name>A0ABM1DRZ0_PRICU</name>
<dbReference type="CDD" id="cd01647">
    <property type="entry name" value="RT_LTR"/>
    <property type="match status" value="1"/>
</dbReference>
<dbReference type="InterPro" id="IPR043502">
    <property type="entry name" value="DNA/RNA_pol_sf"/>
</dbReference>
<protein>
    <submittedName>
        <fullName evidence="3">Uncharacterized protein K02A2.6-like</fullName>
    </submittedName>
</protein>
<dbReference type="Gene3D" id="3.30.70.270">
    <property type="match status" value="1"/>
</dbReference>
<proteinExistence type="predicted"/>
<dbReference type="RefSeq" id="XP_014662711.1">
    <property type="nucleotide sequence ID" value="XM_014807225.1"/>
</dbReference>
<feature type="domain" description="Reverse transcriptase" evidence="1">
    <location>
        <begin position="250"/>
        <end position="387"/>
    </location>
</feature>
<dbReference type="GeneID" id="106805570"/>